<dbReference type="NCBIfam" id="NF041200">
    <property type="entry name" value="mob_BfmA_Nterm"/>
    <property type="match status" value="1"/>
</dbReference>
<comment type="caution">
    <text evidence="1">The sequence shown here is derived from an EMBL/GenBank/DDBJ whole genome shotgun (WGS) entry which is preliminary data.</text>
</comment>
<dbReference type="RefSeq" id="WP_240096635.1">
    <property type="nucleotide sequence ID" value="NZ_JAJSON010000013.1"/>
</dbReference>
<gene>
    <name evidence="1" type="ORF">LU635_04475</name>
</gene>
<name>A0A9X1UV57_9FLAO</name>
<sequence length="178" mass="20478">MDKGYEKEGFATFKIKSSVANKFRKYSREIGQSQSMTLLLMLDFFEGNNISPSENMGPKMQTLEAAMKKRINALIAIIRDIEQNQTLPTKGMLQAIFEELPAQSKKKVNHSFEEAFKNLTKNQPSLSKTKPEIDHNDIRKVLGRLKEVKPSFGKPYWKLALTTSEINHLKSKYHVYHD</sequence>
<evidence type="ECO:0000313" key="1">
    <source>
        <dbReference type="EMBL" id="MCG9970884.1"/>
    </source>
</evidence>
<protein>
    <submittedName>
        <fullName evidence="1">Uncharacterized protein</fullName>
    </submittedName>
</protein>
<dbReference type="Proteomes" id="UP001139344">
    <property type="component" value="Unassembled WGS sequence"/>
</dbReference>
<dbReference type="EMBL" id="JAJSON010000013">
    <property type="protein sequence ID" value="MCG9970884.1"/>
    <property type="molecule type" value="Genomic_DNA"/>
</dbReference>
<dbReference type="AlphaFoldDB" id="A0A9X1UV57"/>
<organism evidence="1 2">
    <name type="scientific">Christiangramia crocea</name>
    <dbReference type="NCBI Taxonomy" id="2904124"/>
    <lineage>
        <taxon>Bacteria</taxon>
        <taxon>Pseudomonadati</taxon>
        <taxon>Bacteroidota</taxon>
        <taxon>Flavobacteriia</taxon>
        <taxon>Flavobacteriales</taxon>
        <taxon>Flavobacteriaceae</taxon>
        <taxon>Christiangramia</taxon>
    </lineage>
</organism>
<proteinExistence type="predicted"/>
<evidence type="ECO:0000313" key="2">
    <source>
        <dbReference type="Proteomes" id="UP001139344"/>
    </source>
</evidence>
<dbReference type="InterPro" id="IPR048012">
    <property type="entry name" value="BfmA-like_N"/>
</dbReference>
<keyword evidence="2" id="KW-1185">Reference proteome</keyword>
<accession>A0A9X1UV57</accession>
<reference evidence="1" key="1">
    <citation type="submission" date="2021-12" db="EMBL/GenBank/DDBJ databases">
        <title>Description of Gramella crocea sp. nov., a new bacterium isolated from activated sludge.</title>
        <authorList>
            <person name="Zhang X."/>
        </authorList>
    </citation>
    <scope>NUCLEOTIDE SEQUENCE</scope>
    <source>
        <strain evidence="1">YB25</strain>
    </source>
</reference>